<evidence type="ECO:0000313" key="2">
    <source>
        <dbReference type="EMBL" id="KAK7362998.1"/>
    </source>
</evidence>
<organism evidence="2 3">
    <name type="scientific">Canavalia gladiata</name>
    <name type="common">Sword bean</name>
    <name type="synonym">Dolichos gladiatus</name>
    <dbReference type="NCBI Taxonomy" id="3824"/>
    <lineage>
        <taxon>Eukaryota</taxon>
        <taxon>Viridiplantae</taxon>
        <taxon>Streptophyta</taxon>
        <taxon>Embryophyta</taxon>
        <taxon>Tracheophyta</taxon>
        <taxon>Spermatophyta</taxon>
        <taxon>Magnoliopsida</taxon>
        <taxon>eudicotyledons</taxon>
        <taxon>Gunneridae</taxon>
        <taxon>Pentapetalae</taxon>
        <taxon>rosids</taxon>
        <taxon>fabids</taxon>
        <taxon>Fabales</taxon>
        <taxon>Fabaceae</taxon>
        <taxon>Papilionoideae</taxon>
        <taxon>50 kb inversion clade</taxon>
        <taxon>NPAAA clade</taxon>
        <taxon>indigoferoid/millettioid clade</taxon>
        <taxon>Phaseoleae</taxon>
        <taxon>Canavalia</taxon>
    </lineage>
</organism>
<comment type="caution">
    <text evidence="2">The sequence shown here is derived from an EMBL/GenBank/DDBJ whole genome shotgun (WGS) entry which is preliminary data.</text>
</comment>
<keyword evidence="3" id="KW-1185">Reference proteome</keyword>
<gene>
    <name evidence="2" type="ORF">VNO77_05123</name>
</gene>
<dbReference type="EMBL" id="JAYMYQ010000001">
    <property type="protein sequence ID" value="KAK7362998.1"/>
    <property type="molecule type" value="Genomic_DNA"/>
</dbReference>
<evidence type="ECO:0000313" key="3">
    <source>
        <dbReference type="Proteomes" id="UP001367508"/>
    </source>
</evidence>
<keyword evidence="1" id="KW-0472">Membrane</keyword>
<accession>A0AAN9N2W4</accession>
<evidence type="ECO:0000256" key="1">
    <source>
        <dbReference type="SAM" id="Phobius"/>
    </source>
</evidence>
<keyword evidence="1" id="KW-0812">Transmembrane</keyword>
<sequence length="74" mass="8836">MQRQFMDHGYRFLTLNNSLLLSILEVYLYWSIRTTQEVKDISHSCKMHHWRAGAGVVNSFCDRHHQTINAFLLR</sequence>
<feature type="transmembrane region" description="Helical" evidence="1">
    <location>
        <begin position="12"/>
        <end position="30"/>
    </location>
</feature>
<keyword evidence="1" id="KW-1133">Transmembrane helix</keyword>
<reference evidence="2 3" key="1">
    <citation type="submission" date="2024-01" db="EMBL/GenBank/DDBJ databases">
        <title>The genomes of 5 underutilized Papilionoideae crops provide insights into root nodulation and disease resistanc.</title>
        <authorList>
            <person name="Jiang F."/>
        </authorList>
    </citation>
    <scope>NUCLEOTIDE SEQUENCE [LARGE SCALE GENOMIC DNA]</scope>
    <source>
        <strain evidence="2">LVBAO_FW01</strain>
        <tissue evidence="2">Leaves</tissue>
    </source>
</reference>
<proteinExistence type="predicted"/>
<protein>
    <submittedName>
        <fullName evidence="2">Uncharacterized protein</fullName>
    </submittedName>
</protein>
<dbReference type="AlphaFoldDB" id="A0AAN9N2W4"/>
<name>A0AAN9N2W4_CANGL</name>
<dbReference type="Proteomes" id="UP001367508">
    <property type="component" value="Unassembled WGS sequence"/>
</dbReference>